<dbReference type="PANTHER" id="PTHR11601">
    <property type="entry name" value="CYSTEINE DESULFURYLASE FAMILY MEMBER"/>
    <property type="match status" value="1"/>
</dbReference>
<evidence type="ECO:0000256" key="2">
    <source>
        <dbReference type="ARBA" id="ARBA00006490"/>
    </source>
</evidence>
<evidence type="ECO:0000256" key="3">
    <source>
        <dbReference type="ARBA" id="ARBA00022723"/>
    </source>
</evidence>
<dbReference type="InterPro" id="IPR016454">
    <property type="entry name" value="Cysteine_dSase"/>
</dbReference>
<evidence type="ECO:0000259" key="8">
    <source>
        <dbReference type="Pfam" id="PF00266"/>
    </source>
</evidence>
<dbReference type="PIRSF" id="PIRSF005572">
    <property type="entry name" value="NifS"/>
    <property type="match status" value="1"/>
</dbReference>
<comment type="cofactor">
    <cofactor evidence="1 7">
        <name>pyridoxal 5'-phosphate</name>
        <dbReference type="ChEBI" id="CHEBI:597326"/>
    </cofactor>
</comment>
<dbReference type="STRING" id="1121256.SAMN02746089_00854"/>
<dbReference type="SUPFAM" id="SSF53383">
    <property type="entry name" value="PLP-dependent transferases"/>
    <property type="match status" value="1"/>
</dbReference>
<dbReference type="FunFam" id="3.40.640.10:FF:000084">
    <property type="entry name" value="IscS-like cysteine desulfurase"/>
    <property type="match status" value="1"/>
</dbReference>
<dbReference type="Gene3D" id="3.90.1150.10">
    <property type="entry name" value="Aspartate Aminotransferase, domain 1"/>
    <property type="match status" value="1"/>
</dbReference>
<keyword evidence="10" id="KW-1185">Reference proteome</keyword>
<dbReference type="AlphaFoldDB" id="A0A1M4WMT8"/>
<dbReference type="InterPro" id="IPR015424">
    <property type="entry name" value="PyrdxlP-dep_Trfase"/>
</dbReference>
<keyword evidence="4" id="KW-0663">Pyridoxal phosphate</keyword>
<accession>A0A1M4WMT8</accession>
<name>A0A1M4WMT8_9THEO</name>
<evidence type="ECO:0000256" key="7">
    <source>
        <dbReference type="RuleBase" id="RU004504"/>
    </source>
</evidence>
<dbReference type="InterPro" id="IPR020578">
    <property type="entry name" value="Aminotrans_V_PyrdxlP_BS"/>
</dbReference>
<keyword evidence="5" id="KW-0408">Iron</keyword>
<dbReference type="GO" id="GO:0051536">
    <property type="term" value="F:iron-sulfur cluster binding"/>
    <property type="evidence" value="ECO:0007669"/>
    <property type="project" value="UniProtKB-KW"/>
</dbReference>
<sequence length="383" mass="42332">MQVYLDNSATTKPYKEVVEAMIYALNERYENPSSMYRPAMEAEKMIENARLNIAKVIGAKKEEIFFTSGGTEANNTAIKGAAYLLKKRKNHIITTTIEHPSVLNAVMRLEAEGFKVSYIGVDVNGIVDLNEIKDKINDSTALISVMAVNNEIGSIQPIKDIGDIAKEKGVLFHVDAVQGYGKIVLDMRDLNVDLMSISGHKIHGPKGIGAIYIKRGVKIQPLLDGGGQEGNVRSGTENVPGIIGFGVAAEICHKNMDKYSDYMMTLKKRLWYGLKDNISDCFINGPDVEKGAPHILNISFVGVKGEVLLHALEEKGVYVSTGSACSSHKRGVSHVLKNLGLSDDRIESAIRFSLSPFNTCEEVDYTVNVLIDLVREYRKFYRR</sequence>
<dbReference type="EMBL" id="FQVH01000006">
    <property type="protein sequence ID" value="SHE82507.1"/>
    <property type="molecule type" value="Genomic_DNA"/>
</dbReference>
<dbReference type="PROSITE" id="PS00595">
    <property type="entry name" value="AA_TRANSFER_CLASS_5"/>
    <property type="match status" value="1"/>
</dbReference>
<proteinExistence type="inferred from homology"/>
<evidence type="ECO:0000313" key="9">
    <source>
        <dbReference type="EMBL" id="SHE82507.1"/>
    </source>
</evidence>
<dbReference type="GO" id="GO:0046872">
    <property type="term" value="F:metal ion binding"/>
    <property type="evidence" value="ECO:0007669"/>
    <property type="project" value="UniProtKB-KW"/>
</dbReference>
<dbReference type="Gene3D" id="3.40.640.10">
    <property type="entry name" value="Type I PLP-dependent aspartate aminotransferase-like (Major domain)"/>
    <property type="match status" value="1"/>
</dbReference>
<reference evidence="9 10" key="1">
    <citation type="submission" date="2016-11" db="EMBL/GenBank/DDBJ databases">
        <authorList>
            <person name="Jaros S."/>
            <person name="Januszkiewicz K."/>
            <person name="Wedrychowicz H."/>
        </authorList>
    </citation>
    <scope>NUCLEOTIDE SEQUENCE [LARGE SCALE GENOMIC DNA]</scope>
    <source>
        <strain evidence="9 10">DSM 17918</strain>
    </source>
</reference>
<comment type="similarity">
    <text evidence="2">Belongs to the class-V pyridoxal-phosphate-dependent aminotransferase family. NifS/IscS subfamily.</text>
</comment>
<evidence type="ECO:0000313" key="10">
    <source>
        <dbReference type="Proteomes" id="UP000184088"/>
    </source>
</evidence>
<protein>
    <submittedName>
        <fullName evidence="9">Cysteine desulfurase</fullName>
    </submittedName>
</protein>
<keyword evidence="3" id="KW-0479">Metal-binding</keyword>
<dbReference type="InterPro" id="IPR015421">
    <property type="entry name" value="PyrdxlP-dep_Trfase_major"/>
</dbReference>
<evidence type="ECO:0000256" key="1">
    <source>
        <dbReference type="ARBA" id="ARBA00001933"/>
    </source>
</evidence>
<evidence type="ECO:0000256" key="5">
    <source>
        <dbReference type="ARBA" id="ARBA00023004"/>
    </source>
</evidence>
<dbReference type="Pfam" id="PF00266">
    <property type="entry name" value="Aminotran_5"/>
    <property type="match status" value="1"/>
</dbReference>
<dbReference type="GO" id="GO:0031071">
    <property type="term" value="F:cysteine desulfurase activity"/>
    <property type="evidence" value="ECO:0007669"/>
    <property type="project" value="UniProtKB-ARBA"/>
</dbReference>
<organism evidence="9 10">
    <name type="scientific">Caldanaerobius fijiensis DSM 17918</name>
    <dbReference type="NCBI Taxonomy" id="1121256"/>
    <lineage>
        <taxon>Bacteria</taxon>
        <taxon>Bacillati</taxon>
        <taxon>Bacillota</taxon>
        <taxon>Clostridia</taxon>
        <taxon>Thermoanaerobacterales</taxon>
        <taxon>Thermoanaerobacteraceae</taxon>
        <taxon>Caldanaerobius</taxon>
    </lineage>
</organism>
<dbReference type="OrthoDB" id="9808002at2"/>
<dbReference type="Proteomes" id="UP000184088">
    <property type="component" value="Unassembled WGS sequence"/>
</dbReference>
<dbReference type="InterPro" id="IPR015422">
    <property type="entry name" value="PyrdxlP-dep_Trfase_small"/>
</dbReference>
<keyword evidence="6" id="KW-0411">Iron-sulfur</keyword>
<evidence type="ECO:0000256" key="4">
    <source>
        <dbReference type="ARBA" id="ARBA00022898"/>
    </source>
</evidence>
<feature type="domain" description="Aminotransferase class V" evidence="8">
    <location>
        <begin position="3"/>
        <end position="365"/>
    </location>
</feature>
<gene>
    <name evidence="9" type="ORF">SAMN02746089_00854</name>
</gene>
<evidence type="ECO:0000256" key="6">
    <source>
        <dbReference type="ARBA" id="ARBA00023014"/>
    </source>
</evidence>
<dbReference type="PANTHER" id="PTHR11601:SF50">
    <property type="entry name" value="CYSTEINE DESULFURASE ISCS 2-RELATED"/>
    <property type="match status" value="1"/>
</dbReference>
<dbReference type="RefSeq" id="WP_073342029.1">
    <property type="nucleotide sequence ID" value="NZ_FQVH01000006.1"/>
</dbReference>
<dbReference type="InterPro" id="IPR000192">
    <property type="entry name" value="Aminotrans_V_dom"/>
</dbReference>